<gene>
    <name evidence="1" type="ORF">HRJ53_21970</name>
</gene>
<evidence type="ECO:0000313" key="1">
    <source>
        <dbReference type="EMBL" id="MBA0087661.1"/>
    </source>
</evidence>
<proteinExistence type="predicted"/>
<keyword evidence="2" id="KW-1185">Reference proteome</keyword>
<accession>A0A7V8SZ68</accession>
<dbReference type="EMBL" id="JACDQQ010002118">
    <property type="protein sequence ID" value="MBA0087661.1"/>
    <property type="molecule type" value="Genomic_DNA"/>
</dbReference>
<reference evidence="1" key="1">
    <citation type="submission" date="2020-06" db="EMBL/GenBank/DDBJ databases">
        <title>Legume-microbial interactions unlock mineral nutrients during tropical forest succession.</title>
        <authorList>
            <person name="Epihov D.Z."/>
        </authorList>
    </citation>
    <scope>NUCLEOTIDE SEQUENCE [LARGE SCALE GENOMIC DNA]</scope>
    <source>
        <strain evidence="1">Pan2503</strain>
    </source>
</reference>
<protein>
    <submittedName>
        <fullName evidence="1">Uncharacterized protein</fullName>
    </submittedName>
</protein>
<dbReference type="Proteomes" id="UP000567293">
    <property type="component" value="Unassembled WGS sequence"/>
</dbReference>
<sequence length="99" mass="10210">MSTAGLLDAIGRHVQRAAATLLGPGDIEVRAVAAIRIAMTSAVRVAAAAGGLGEPALDHGTGGTKEFAEEHFLPNHIIILGNLGDLVKTKNAFRHGIYS</sequence>
<dbReference type="AlphaFoldDB" id="A0A7V8SZ68"/>
<comment type="caution">
    <text evidence="1">The sequence shown here is derived from an EMBL/GenBank/DDBJ whole genome shotgun (WGS) entry which is preliminary data.</text>
</comment>
<evidence type="ECO:0000313" key="2">
    <source>
        <dbReference type="Proteomes" id="UP000567293"/>
    </source>
</evidence>
<name>A0A7V8SZ68_9BACT</name>
<organism evidence="1 2">
    <name type="scientific">Candidatus Acidiferrum panamense</name>
    <dbReference type="NCBI Taxonomy" id="2741543"/>
    <lineage>
        <taxon>Bacteria</taxon>
        <taxon>Pseudomonadati</taxon>
        <taxon>Acidobacteriota</taxon>
        <taxon>Terriglobia</taxon>
        <taxon>Candidatus Acidiferrales</taxon>
        <taxon>Candidatus Acidiferrum</taxon>
    </lineage>
</organism>